<dbReference type="EMBL" id="JALJOU010000003">
    <property type="protein sequence ID" value="KAK9845507.1"/>
    <property type="molecule type" value="Genomic_DNA"/>
</dbReference>
<evidence type="ECO:0000256" key="2">
    <source>
        <dbReference type="ARBA" id="ARBA00023122"/>
    </source>
</evidence>
<keyword evidence="6" id="KW-1185">Reference proteome</keyword>
<evidence type="ECO:0000313" key="6">
    <source>
        <dbReference type="Proteomes" id="UP001445335"/>
    </source>
</evidence>
<feature type="domain" description="CBS" evidence="4">
    <location>
        <begin position="327"/>
        <end position="377"/>
    </location>
</feature>
<dbReference type="Gene3D" id="3.10.580.10">
    <property type="entry name" value="CBS-domain"/>
    <property type="match status" value="2"/>
</dbReference>
<organism evidence="5 6">
    <name type="scientific">Elliptochloris bilobata</name>
    <dbReference type="NCBI Taxonomy" id="381761"/>
    <lineage>
        <taxon>Eukaryota</taxon>
        <taxon>Viridiplantae</taxon>
        <taxon>Chlorophyta</taxon>
        <taxon>core chlorophytes</taxon>
        <taxon>Trebouxiophyceae</taxon>
        <taxon>Trebouxiophyceae incertae sedis</taxon>
        <taxon>Elliptochloris clade</taxon>
        <taxon>Elliptochloris</taxon>
    </lineage>
</organism>
<sequence>MLEHNDNVGKAMQEFNRARVLSAPIVISPDLEDLEEETVPEERDSTPSLLGWLDVSDLVEALIKHLESRLPEGQKLPTKMLALMKLLEAEGPGFAKKELITLTGGQDKDLIYQAHTGTTVLDTLREHYLKVGEDGMTKVVHRVAIFDSHGSITSVISQLDVMRFLLERADKLGGVLDATLEDLGMLAGKAPVQTVCAHEPCLLALQKILAAGVAGAAVVEAGTAGGATIANLSASDLRTVQPDHLSTLALPVAEFLALQHHTAYVGYSVHSAKAATHPFFSSRSSGSSSGSLAGASPRAGGSAEDNEAGQEAAGGGGAAGGTAEDVRLVTCTPGATLREVLVLLIINEVHRVYVVAPGGPPHAQAIITTTDVMRLLAGVW</sequence>
<accession>A0AAW1SJ17</accession>
<gene>
    <name evidence="5" type="ORF">WJX81_008164</name>
</gene>
<reference evidence="5 6" key="1">
    <citation type="journal article" date="2024" name="Nat. Commun.">
        <title>Phylogenomics reveals the evolutionary origins of lichenization in chlorophyte algae.</title>
        <authorList>
            <person name="Puginier C."/>
            <person name="Libourel C."/>
            <person name="Otte J."/>
            <person name="Skaloud P."/>
            <person name="Haon M."/>
            <person name="Grisel S."/>
            <person name="Petersen M."/>
            <person name="Berrin J.G."/>
            <person name="Delaux P.M."/>
            <person name="Dal Grande F."/>
            <person name="Keller J."/>
        </authorList>
    </citation>
    <scope>NUCLEOTIDE SEQUENCE [LARGE SCALE GENOMIC DNA]</scope>
    <source>
        <strain evidence="5 6">SAG 245.80</strain>
    </source>
</reference>
<evidence type="ECO:0000256" key="3">
    <source>
        <dbReference type="SAM" id="MobiDB-lite"/>
    </source>
</evidence>
<feature type="compositionally biased region" description="Low complexity" evidence="3">
    <location>
        <begin position="281"/>
        <end position="303"/>
    </location>
</feature>
<dbReference type="PANTHER" id="PTHR13780:SF128">
    <property type="entry name" value="CBS DOMAIN-CONTAINING PROTEIN"/>
    <property type="match status" value="1"/>
</dbReference>
<dbReference type="InterPro" id="IPR000644">
    <property type="entry name" value="CBS_dom"/>
</dbReference>
<dbReference type="InterPro" id="IPR046342">
    <property type="entry name" value="CBS_dom_sf"/>
</dbReference>
<keyword evidence="2" id="KW-0129">CBS domain</keyword>
<dbReference type="PANTHER" id="PTHR13780">
    <property type="entry name" value="AMP-ACTIVATED PROTEIN KINASE, GAMMA REGULATORY SUBUNIT"/>
    <property type="match status" value="1"/>
</dbReference>
<dbReference type="GO" id="GO:0005634">
    <property type="term" value="C:nucleus"/>
    <property type="evidence" value="ECO:0007669"/>
    <property type="project" value="TreeGrafter"/>
</dbReference>
<protein>
    <recommendedName>
        <fullName evidence="4">CBS domain-containing protein</fullName>
    </recommendedName>
</protein>
<keyword evidence="1" id="KW-0677">Repeat</keyword>
<dbReference type="Pfam" id="PF00571">
    <property type="entry name" value="CBS"/>
    <property type="match status" value="1"/>
</dbReference>
<dbReference type="Proteomes" id="UP001445335">
    <property type="component" value="Unassembled WGS sequence"/>
</dbReference>
<dbReference type="SMART" id="SM00116">
    <property type="entry name" value="CBS"/>
    <property type="match status" value="2"/>
</dbReference>
<evidence type="ECO:0000313" key="5">
    <source>
        <dbReference type="EMBL" id="KAK9845507.1"/>
    </source>
</evidence>
<dbReference type="InterPro" id="IPR050511">
    <property type="entry name" value="AMPK_gamma/SDS23_families"/>
</dbReference>
<name>A0AAW1SJ17_9CHLO</name>
<evidence type="ECO:0000259" key="4">
    <source>
        <dbReference type="SMART" id="SM00116"/>
    </source>
</evidence>
<dbReference type="AlphaFoldDB" id="A0AAW1SJ17"/>
<dbReference type="GO" id="GO:0005737">
    <property type="term" value="C:cytoplasm"/>
    <property type="evidence" value="ECO:0007669"/>
    <property type="project" value="TreeGrafter"/>
</dbReference>
<evidence type="ECO:0000256" key="1">
    <source>
        <dbReference type="ARBA" id="ARBA00022737"/>
    </source>
</evidence>
<proteinExistence type="predicted"/>
<dbReference type="SUPFAM" id="SSF54631">
    <property type="entry name" value="CBS-domain pair"/>
    <property type="match status" value="2"/>
</dbReference>
<comment type="caution">
    <text evidence="5">The sequence shown here is derived from an EMBL/GenBank/DDBJ whole genome shotgun (WGS) entry which is preliminary data.</text>
</comment>
<feature type="domain" description="CBS" evidence="4">
    <location>
        <begin position="191"/>
        <end position="242"/>
    </location>
</feature>
<feature type="region of interest" description="Disordered" evidence="3">
    <location>
        <begin position="280"/>
        <end position="321"/>
    </location>
</feature>